<keyword evidence="5" id="KW-0378">Hydrolase</keyword>
<feature type="compositionally biased region" description="Low complexity" evidence="11">
    <location>
        <begin position="589"/>
        <end position="598"/>
    </location>
</feature>
<dbReference type="InterPro" id="IPR027417">
    <property type="entry name" value="P-loop_NTPase"/>
</dbReference>
<feature type="compositionally biased region" description="Basic and acidic residues" evidence="11">
    <location>
        <begin position="411"/>
        <end position="422"/>
    </location>
</feature>
<feature type="compositionally biased region" description="Low complexity" evidence="11">
    <location>
        <begin position="1439"/>
        <end position="1456"/>
    </location>
</feature>
<evidence type="ECO:0000256" key="2">
    <source>
        <dbReference type="ARBA" id="ARBA00022517"/>
    </source>
</evidence>
<dbReference type="OrthoDB" id="10260897at2759"/>
<dbReference type="InterPro" id="IPR007034">
    <property type="entry name" value="BMS1_TSR1_C"/>
</dbReference>
<dbReference type="PANTHER" id="PTHR12858:SF2">
    <property type="entry name" value="RIBOSOME BIOGENESIS PROTEIN BMS1 HOMOLOG"/>
    <property type="match status" value="1"/>
</dbReference>
<evidence type="ECO:0000256" key="11">
    <source>
        <dbReference type="SAM" id="MobiDB-lite"/>
    </source>
</evidence>
<feature type="region of interest" description="Disordered" evidence="11">
    <location>
        <begin position="1400"/>
        <end position="1456"/>
    </location>
</feature>
<feature type="compositionally biased region" description="Low complexity" evidence="11">
    <location>
        <begin position="65"/>
        <end position="76"/>
    </location>
</feature>
<gene>
    <name evidence="13" type="ORF">BU14_0107s0024</name>
</gene>
<evidence type="ECO:0000256" key="1">
    <source>
        <dbReference type="ARBA" id="ARBA00004604"/>
    </source>
</evidence>
<evidence type="ECO:0000313" key="13">
    <source>
        <dbReference type="EMBL" id="OSX78516.1"/>
    </source>
</evidence>
<sequence length="1456" mass="151379">MEGGDVPTAKSHRPSRRKDAEKKKAAAAAVGGGPNRKAFAKPGALARRIHIAAERSEKRASHPNAPVARPDAAGADPAPHLVAVVGPARSGKSTLIRNLVLHWSRRRLTEVTGPITLSTGPGRRITLLEVPSDLAAMIDAAKVADLVLLAVDAAYGFEMETFEFLNIVATHGMPKVIGVLTHLDLVPDGKRLQATKKRLKARFWAELYDGAKLFYLSGITASGDYLRREVLNLARFISITKFRALTFRSAHPYLLADRVEDVSGLTPSDPDFATANRTVAAYGFVRGCHLRTVGGLDAASGGWRVHLPGVGDLRASRVDPLPDPCPAPAKHTKGGSAASAAPLGPDGKPRRRRIGEKERLVYAPMATDVDGVLYDRDAVYISIPDELVRFTDRDAGKVGGVGGVGGGAAPAERRVAASRDDGAAGSDGGRYDSDSGDSEEEGGDAAAAAVPPQGEGERLVKELQRVDVGMDERLGGATLRLMAGAAPIQSAAFAAAQPAAAAADAAGSDDGDEGGGPPPPRSPARRRRAAAGGVALAGDGGGSAAGASGGSGSSSDGSGSSSDDGDGESGAESASSLSDDGGDVDGADGEASTDSVAEGSDDSDGSADSDENEDEDEVEDDAVGNESGGGRAKAPAVGYLMSDSDSELEAAAARQPARRATRRRPGGHASNSDAVDDDVESDVEGGDEDSDGEGASGSRGDTSSSEEDADAADGDAPPGVPAWSTQLLARAAARGAVLRPSAALTRLIYETDVEDVGAPMTPAATPAGDDNDDELFRRADADAAALARDEDISRLNVAFARDWSADPSAMATLRLRRFGTGARELEARLDGGGGGSSEEGDFEDLEAPADGGNDDGGGSDSDGGGDGARTTPVVLRSGDFEVTDTATRRRGAGAGGGDADDDAAAAARLRALKLQRKAAFDAAWDTKSPALTAPAAWGGAGLSAASAGGGAGDGATAAAAAPDGGGDRLDATDVTLLTGAADKAAPVVATGETAAAGGGMDDLVKAERTRRAALRVAELGALTPAARAALEGHPPGTYVRVELTDVPVEFVRHFDPAAPVVLGGLSGALEERHVYLRCRVKRHRWRRGVLKSADPVIFSIGWRRFQSVPIYDMEDANGRRRYLKYSPEHMHCQATVFGPAAPPGTGVVMVAGLGRERAGFRVSGTGVVLELDVSPNVVKKLKLVGEPYQVRKNTAFIRHMFSSELEVARFIGAAIRTVSGVRGAVKKAVTAGAEIKGPPGAFRATFEDKILMSDIVFLRTWAPVKPPRVCVMAEDLLEPALHRGVTDAAPWRMRTVREVREAGGLAQPLNVDSLYTPVVRATRRFNPLQVPKTLEAALPFASKPKDAPPTAAKRAARLGRAPRRVRDRRAETAVVLEPEERKKAALMNVIGAVRKDKEAKRKAANVARRERKAKEAAKEEEKHQRGEANRRKRKYVMDGQQAAKRAKAAGAAIEFD</sequence>
<evidence type="ECO:0000256" key="8">
    <source>
        <dbReference type="ARBA" id="ARBA00023242"/>
    </source>
</evidence>
<keyword evidence="6" id="KW-0067">ATP-binding</keyword>
<dbReference type="GO" id="GO:0000479">
    <property type="term" value="P:endonucleolytic cleavage of tricistronic rRNA transcript (SSU-rRNA, 5.8S rRNA, LSU-rRNA)"/>
    <property type="evidence" value="ECO:0007669"/>
    <property type="project" value="TreeGrafter"/>
</dbReference>
<keyword evidence="3" id="KW-0597">Phosphoprotein</keyword>
<dbReference type="InterPro" id="IPR000795">
    <property type="entry name" value="T_Tr_GTP-bd_dom"/>
</dbReference>
<feature type="compositionally biased region" description="Gly residues" evidence="11">
    <location>
        <begin position="399"/>
        <end position="408"/>
    </location>
</feature>
<feature type="domain" description="Bms1-type G" evidence="12">
    <location>
        <begin position="78"/>
        <end position="243"/>
    </location>
</feature>
<dbReference type="SMART" id="SM01362">
    <property type="entry name" value="DUF663"/>
    <property type="match status" value="1"/>
</dbReference>
<proteinExistence type="inferred from homology"/>
<dbReference type="InterPro" id="IPR039761">
    <property type="entry name" value="Bms1/Tsr1"/>
</dbReference>
<evidence type="ECO:0000256" key="4">
    <source>
        <dbReference type="ARBA" id="ARBA00022741"/>
    </source>
</evidence>
<name>A0A1X6PCQ3_PORUM</name>
<comment type="similarity">
    <text evidence="10">Belongs to the TRAFAC class translation factor GTPase superfamily. Bms1-like GTPase family. BMS1 subfamily.</text>
</comment>
<feature type="compositionally biased region" description="Acidic residues" evidence="11">
    <location>
        <begin position="599"/>
        <end position="623"/>
    </location>
</feature>
<accession>A0A1X6PCQ3</accession>
<reference evidence="13 14" key="1">
    <citation type="submission" date="2017-03" db="EMBL/GenBank/DDBJ databases">
        <title>WGS assembly of Porphyra umbilicalis.</title>
        <authorList>
            <person name="Brawley S.H."/>
            <person name="Blouin N.A."/>
            <person name="Ficko-Blean E."/>
            <person name="Wheeler G.L."/>
            <person name="Lohr M."/>
            <person name="Goodson H.V."/>
            <person name="Jenkins J.W."/>
            <person name="Blaby-Haas C.E."/>
            <person name="Helliwell K.E."/>
            <person name="Chan C."/>
            <person name="Marriage T."/>
            <person name="Bhattacharya D."/>
            <person name="Klein A.S."/>
            <person name="Badis Y."/>
            <person name="Brodie J."/>
            <person name="Cao Y."/>
            <person name="Collen J."/>
            <person name="Dittami S.M."/>
            <person name="Gachon C.M."/>
            <person name="Green B.R."/>
            <person name="Karpowicz S."/>
            <person name="Kim J.W."/>
            <person name="Kudahl U."/>
            <person name="Lin S."/>
            <person name="Michel G."/>
            <person name="Mittag M."/>
            <person name="Olson B.J."/>
            <person name="Pangilinan J."/>
            <person name="Peng Y."/>
            <person name="Qiu H."/>
            <person name="Shu S."/>
            <person name="Singer J.T."/>
            <person name="Smith A.G."/>
            <person name="Sprecher B.N."/>
            <person name="Wagner V."/>
            <person name="Wang W."/>
            <person name="Wang Z.-Y."/>
            <person name="Yan J."/>
            <person name="Yarish C."/>
            <person name="Zoeuner-Riek S."/>
            <person name="Zhuang Y."/>
            <person name="Zou Y."/>
            <person name="Lindquist E.A."/>
            <person name="Grimwood J."/>
            <person name="Barry K."/>
            <person name="Rokhsar D.S."/>
            <person name="Schmutz J."/>
            <person name="Stiller J.W."/>
            <person name="Grossman A.R."/>
            <person name="Prochnik S.E."/>
        </authorList>
    </citation>
    <scope>NUCLEOTIDE SEQUENCE [LARGE SCALE GENOMIC DNA]</scope>
    <source>
        <strain evidence="13">4086291</strain>
    </source>
</reference>
<feature type="compositionally biased region" description="Acidic residues" evidence="11">
    <location>
        <begin position="434"/>
        <end position="443"/>
    </location>
</feature>
<dbReference type="GO" id="GO:0005524">
    <property type="term" value="F:ATP binding"/>
    <property type="evidence" value="ECO:0007669"/>
    <property type="project" value="UniProtKB-KW"/>
</dbReference>
<feature type="compositionally biased region" description="Basic residues" evidence="11">
    <location>
        <begin position="1354"/>
        <end position="1365"/>
    </location>
</feature>
<evidence type="ECO:0000256" key="10">
    <source>
        <dbReference type="ARBA" id="ARBA00061391"/>
    </source>
</evidence>
<dbReference type="EMBL" id="KV918811">
    <property type="protein sequence ID" value="OSX78516.1"/>
    <property type="molecule type" value="Genomic_DNA"/>
</dbReference>
<feature type="region of interest" description="Disordered" evidence="11">
    <location>
        <begin position="826"/>
        <end position="901"/>
    </location>
</feature>
<organism evidence="13 14">
    <name type="scientific">Porphyra umbilicalis</name>
    <name type="common">Purple laver</name>
    <name type="synonym">Red alga</name>
    <dbReference type="NCBI Taxonomy" id="2786"/>
    <lineage>
        <taxon>Eukaryota</taxon>
        <taxon>Rhodophyta</taxon>
        <taxon>Bangiophyceae</taxon>
        <taxon>Bangiales</taxon>
        <taxon>Bangiaceae</taxon>
        <taxon>Porphyra</taxon>
    </lineage>
</organism>
<dbReference type="InterPro" id="IPR030387">
    <property type="entry name" value="G_Bms1/Tsr1_dom"/>
</dbReference>
<feature type="compositionally biased region" description="Basic and acidic residues" evidence="11">
    <location>
        <begin position="1412"/>
        <end position="1429"/>
    </location>
</feature>
<dbReference type="FunFam" id="3.40.50.300:FF:000105">
    <property type="entry name" value="BMS1 ribosome biogenesis factor"/>
    <property type="match status" value="1"/>
</dbReference>
<dbReference type="GO" id="GO:0034511">
    <property type="term" value="F:U3 snoRNA binding"/>
    <property type="evidence" value="ECO:0007669"/>
    <property type="project" value="TreeGrafter"/>
</dbReference>
<dbReference type="GO" id="GO:0000462">
    <property type="term" value="P:maturation of SSU-rRNA from tricistronic rRNA transcript (SSU-rRNA, 5.8S rRNA, LSU-rRNA)"/>
    <property type="evidence" value="ECO:0007669"/>
    <property type="project" value="TreeGrafter"/>
</dbReference>
<feature type="compositionally biased region" description="Low complexity" evidence="11">
    <location>
        <begin position="570"/>
        <end position="579"/>
    </location>
</feature>
<feature type="region of interest" description="Disordered" evidence="11">
    <location>
        <begin position="318"/>
        <end position="356"/>
    </location>
</feature>
<dbReference type="GO" id="GO:0030686">
    <property type="term" value="C:90S preribosome"/>
    <property type="evidence" value="ECO:0007669"/>
    <property type="project" value="TreeGrafter"/>
</dbReference>
<dbReference type="GO" id="GO:0032040">
    <property type="term" value="C:small-subunit processome"/>
    <property type="evidence" value="ECO:0007669"/>
    <property type="project" value="UniProtKB-ARBA"/>
</dbReference>
<dbReference type="Pfam" id="PF08142">
    <property type="entry name" value="AARP2CN"/>
    <property type="match status" value="1"/>
</dbReference>
<dbReference type="PANTHER" id="PTHR12858">
    <property type="entry name" value="RIBOSOME BIOGENESIS PROTEIN"/>
    <property type="match status" value="1"/>
</dbReference>
<feature type="compositionally biased region" description="Gly residues" evidence="11">
    <location>
        <begin position="854"/>
        <end position="867"/>
    </location>
</feature>
<comment type="catalytic activity">
    <reaction evidence="9">
        <text>GTP + H2O = GDP + phosphate + H(+)</text>
        <dbReference type="Rhea" id="RHEA:19669"/>
        <dbReference type="ChEBI" id="CHEBI:15377"/>
        <dbReference type="ChEBI" id="CHEBI:15378"/>
        <dbReference type="ChEBI" id="CHEBI:37565"/>
        <dbReference type="ChEBI" id="CHEBI:43474"/>
        <dbReference type="ChEBI" id="CHEBI:58189"/>
    </reaction>
    <physiologicalReaction direction="left-to-right" evidence="9">
        <dbReference type="Rhea" id="RHEA:19670"/>
    </physiologicalReaction>
</comment>
<dbReference type="Pfam" id="PF00009">
    <property type="entry name" value="GTP_EFTU"/>
    <property type="match status" value="1"/>
</dbReference>
<keyword evidence="8" id="KW-0539">Nucleus</keyword>
<keyword evidence="2" id="KW-0690">Ribosome biogenesis</keyword>
<feature type="region of interest" description="Disordered" evidence="11">
    <location>
        <begin position="1341"/>
        <end position="1365"/>
    </location>
</feature>
<dbReference type="Proteomes" id="UP000218209">
    <property type="component" value="Unassembled WGS sequence"/>
</dbReference>
<dbReference type="SMART" id="SM00785">
    <property type="entry name" value="AARP2CN"/>
    <property type="match status" value="1"/>
</dbReference>
<dbReference type="Pfam" id="PF04950">
    <property type="entry name" value="RIBIOP_C"/>
    <property type="match status" value="1"/>
</dbReference>
<evidence type="ECO:0000313" key="14">
    <source>
        <dbReference type="Proteomes" id="UP000218209"/>
    </source>
</evidence>
<evidence type="ECO:0000256" key="3">
    <source>
        <dbReference type="ARBA" id="ARBA00022553"/>
    </source>
</evidence>
<feature type="compositionally biased region" description="Acidic residues" evidence="11">
    <location>
        <begin position="704"/>
        <end position="713"/>
    </location>
</feature>
<dbReference type="InterPro" id="IPR012948">
    <property type="entry name" value="AARP2CN"/>
</dbReference>
<dbReference type="GO" id="GO:0005525">
    <property type="term" value="F:GTP binding"/>
    <property type="evidence" value="ECO:0007669"/>
    <property type="project" value="UniProtKB-KW"/>
</dbReference>
<evidence type="ECO:0000256" key="6">
    <source>
        <dbReference type="ARBA" id="ARBA00022840"/>
    </source>
</evidence>
<feature type="region of interest" description="Disordered" evidence="11">
    <location>
        <begin position="399"/>
        <end position="456"/>
    </location>
</feature>
<dbReference type="Gene3D" id="3.40.50.300">
    <property type="entry name" value="P-loop containing nucleotide triphosphate hydrolases"/>
    <property type="match status" value="1"/>
</dbReference>
<keyword evidence="7" id="KW-0342">GTP-binding</keyword>
<dbReference type="GO" id="GO:0003924">
    <property type="term" value="F:GTPase activity"/>
    <property type="evidence" value="ECO:0007669"/>
    <property type="project" value="InterPro"/>
</dbReference>
<keyword evidence="4" id="KW-0547">Nucleotide-binding</keyword>
<comment type="subcellular location">
    <subcellularLocation>
        <location evidence="1">Nucleus</location>
        <location evidence="1">Nucleolus</location>
    </subcellularLocation>
</comment>
<feature type="compositionally biased region" description="Acidic residues" evidence="11">
    <location>
        <begin position="674"/>
        <end position="692"/>
    </location>
</feature>
<evidence type="ECO:0000256" key="7">
    <source>
        <dbReference type="ARBA" id="ARBA00023134"/>
    </source>
</evidence>
<feature type="region of interest" description="Disordered" evidence="11">
    <location>
        <begin position="1"/>
        <end position="76"/>
    </location>
</feature>
<dbReference type="PROSITE" id="PS51714">
    <property type="entry name" value="G_BMS1"/>
    <property type="match status" value="1"/>
</dbReference>
<feature type="region of interest" description="Disordered" evidence="11">
    <location>
        <begin position="503"/>
        <end position="722"/>
    </location>
</feature>
<evidence type="ECO:0000256" key="9">
    <source>
        <dbReference type="ARBA" id="ARBA00049117"/>
    </source>
</evidence>
<feature type="compositionally biased region" description="Low complexity" evidence="11">
    <location>
        <begin position="553"/>
        <end position="562"/>
    </location>
</feature>
<feature type="region of interest" description="Disordered" evidence="11">
    <location>
        <begin position="944"/>
        <end position="965"/>
    </location>
</feature>
<dbReference type="SUPFAM" id="SSF52540">
    <property type="entry name" value="P-loop containing nucleoside triphosphate hydrolases"/>
    <property type="match status" value="1"/>
</dbReference>
<dbReference type="GO" id="GO:0005654">
    <property type="term" value="C:nucleoplasm"/>
    <property type="evidence" value="ECO:0007669"/>
    <property type="project" value="UniProtKB-ARBA"/>
</dbReference>
<evidence type="ECO:0000256" key="5">
    <source>
        <dbReference type="ARBA" id="ARBA00022801"/>
    </source>
</evidence>
<evidence type="ECO:0000259" key="12">
    <source>
        <dbReference type="PROSITE" id="PS51714"/>
    </source>
</evidence>
<keyword evidence="14" id="KW-1185">Reference proteome</keyword>
<feature type="compositionally biased region" description="Basic and acidic residues" evidence="11">
    <location>
        <begin position="51"/>
        <end position="60"/>
    </location>
</feature>
<feature type="compositionally biased region" description="Gly residues" evidence="11">
    <location>
        <begin position="538"/>
        <end position="552"/>
    </location>
</feature>
<protein>
    <recommendedName>
        <fullName evidence="12">Bms1-type G domain-containing protein</fullName>
    </recommendedName>
</protein>
<feature type="compositionally biased region" description="Basic residues" evidence="11">
    <location>
        <begin position="656"/>
        <end position="666"/>
    </location>
</feature>
<feature type="compositionally biased region" description="Acidic residues" evidence="11">
    <location>
        <begin position="838"/>
        <end position="847"/>
    </location>
</feature>